<feature type="region of interest" description="Disordered" evidence="1">
    <location>
        <begin position="1"/>
        <end position="124"/>
    </location>
</feature>
<gene>
    <name evidence="2" type="ORF">BJ684DRAFT_20798</name>
</gene>
<feature type="compositionally biased region" description="Low complexity" evidence="1">
    <location>
        <begin position="295"/>
        <end position="316"/>
    </location>
</feature>
<organism evidence="2 3">
    <name type="scientific">Piptocephalis cylindrospora</name>
    <dbReference type="NCBI Taxonomy" id="1907219"/>
    <lineage>
        <taxon>Eukaryota</taxon>
        <taxon>Fungi</taxon>
        <taxon>Fungi incertae sedis</taxon>
        <taxon>Zoopagomycota</taxon>
        <taxon>Zoopagomycotina</taxon>
        <taxon>Zoopagomycetes</taxon>
        <taxon>Zoopagales</taxon>
        <taxon>Piptocephalidaceae</taxon>
        <taxon>Piptocephalis</taxon>
    </lineage>
</organism>
<dbReference type="Proteomes" id="UP000267251">
    <property type="component" value="Unassembled WGS sequence"/>
</dbReference>
<feature type="compositionally biased region" description="Polar residues" evidence="1">
    <location>
        <begin position="395"/>
        <end position="424"/>
    </location>
</feature>
<feature type="compositionally biased region" description="Low complexity" evidence="1">
    <location>
        <begin position="59"/>
        <end position="78"/>
    </location>
</feature>
<reference evidence="3" key="1">
    <citation type="journal article" date="2018" name="Nat. Microbiol.">
        <title>Leveraging single-cell genomics to expand the fungal tree of life.</title>
        <authorList>
            <person name="Ahrendt S.R."/>
            <person name="Quandt C.A."/>
            <person name="Ciobanu D."/>
            <person name="Clum A."/>
            <person name="Salamov A."/>
            <person name="Andreopoulos B."/>
            <person name="Cheng J.F."/>
            <person name="Woyke T."/>
            <person name="Pelin A."/>
            <person name="Henrissat B."/>
            <person name="Reynolds N.K."/>
            <person name="Benny G.L."/>
            <person name="Smith M.E."/>
            <person name="James T.Y."/>
            <person name="Grigoriev I.V."/>
        </authorList>
    </citation>
    <scope>NUCLEOTIDE SEQUENCE [LARGE SCALE GENOMIC DNA]</scope>
</reference>
<dbReference type="OrthoDB" id="10617492at2759"/>
<evidence type="ECO:0000313" key="3">
    <source>
        <dbReference type="Proteomes" id="UP000267251"/>
    </source>
</evidence>
<feature type="compositionally biased region" description="Low complexity" evidence="1">
    <location>
        <begin position="327"/>
        <end position="348"/>
    </location>
</feature>
<dbReference type="AlphaFoldDB" id="A0A4V1IXY5"/>
<accession>A0A4V1IXY5</accession>
<dbReference type="EMBL" id="KZ988243">
    <property type="protein sequence ID" value="RKP12679.1"/>
    <property type="molecule type" value="Genomic_DNA"/>
</dbReference>
<feature type="compositionally biased region" description="Low complexity" evidence="1">
    <location>
        <begin position="40"/>
        <end position="51"/>
    </location>
</feature>
<feature type="region of interest" description="Disordered" evidence="1">
    <location>
        <begin position="470"/>
        <end position="489"/>
    </location>
</feature>
<evidence type="ECO:0000256" key="1">
    <source>
        <dbReference type="SAM" id="MobiDB-lite"/>
    </source>
</evidence>
<evidence type="ECO:0000313" key="2">
    <source>
        <dbReference type="EMBL" id="RKP12679.1"/>
    </source>
</evidence>
<proteinExistence type="predicted"/>
<sequence>MTADLVGAESKSKGMVHARLTSSPGHIAAERTTVINSDVTPGTTTPTSTTPIEDRSDSSDSSTNSTSESSSTNLTTPTRSATIDPAKGSNPSSISASIHASSPRPPPASSAITSRRLSLPSNPDLGPALSLSDILNHRSSSSSSSAFTMSPSASSSSIASSSSSSSSPSASALRISTTSIPKGAPVTPIALPHVPTSSLSASLPTLHFQAPRSLDPAMNASTPGLDAVNTPSDPALGVALTTLQLRCQFLACQNRLLLTELDNARRNCHALRVVLTHSESQREMIPMPTSPPPITSSTSRSFSSPTSSELSTSAQSDVPLSLGNAAPSSVSPRPCSTPPSSSLPTIHSSTKEGPNQVKSFSSRMLPLVHIPSRNPPPPIERTLERLYTPGKKGTPESSALPSATSPSQTADSCVTTSTPSSKRGSTLRRKLARITKSLKTVFHPRRSPASNTKSVSVASSTFCCAVGSMSLKSEQDDERARDTSSLVPA</sequence>
<feature type="region of interest" description="Disordered" evidence="1">
    <location>
        <begin position="279"/>
        <end position="357"/>
    </location>
</feature>
<keyword evidence="3" id="KW-1185">Reference proteome</keyword>
<feature type="region of interest" description="Disordered" evidence="1">
    <location>
        <begin position="388"/>
        <end position="429"/>
    </location>
</feature>
<feature type="region of interest" description="Disordered" evidence="1">
    <location>
        <begin position="139"/>
        <end position="170"/>
    </location>
</feature>
<name>A0A4V1IXY5_9FUNG</name>
<feature type="compositionally biased region" description="Low complexity" evidence="1">
    <location>
        <begin position="89"/>
        <end position="102"/>
    </location>
</feature>
<protein>
    <submittedName>
        <fullName evidence="2">Uncharacterized protein</fullName>
    </submittedName>
</protein>